<evidence type="ECO:0000313" key="4">
    <source>
        <dbReference type="Proteomes" id="UP001221757"/>
    </source>
</evidence>
<protein>
    <submittedName>
        <fullName evidence="3">Uncharacterized protein</fullName>
    </submittedName>
</protein>
<accession>A0AAD7D684</accession>
<dbReference type="AlphaFoldDB" id="A0AAD7D684"/>
<organism evidence="3 4">
    <name type="scientific">Mycena rosella</name>
    <name type="common">Pink bonnet</name>
    <name type="synonym">Agaricus rosellus</name>
    <dbReference type="NCBI Taxonomy" id="1033263"/>
    <lineage>
        <taxon>Eukaryota</taxon>
        <taxon>Fungi</taxon>
        <taxon>Dikarya</taxon>
        <taxon>Basidiomycota</taxon>
        <taxon>Agaricomycotina</taxon>
        <taxon>Agaricomycetes</taxon>
        <taxon>Agaricomycetidae</taxon>
        <taxon>Agaricales</taxon>
        <taxon>Marasmiineae</taxon>
        <taxon>Mycenaceae</taxon>
        <taxon>Mycena</taxon>
    </lineage>
</organism>
<evidence type="ECO:0000256" key="2">
    <source>
        <dbReference type="SAM" id="MobiDB-lite"/>
    </source>
</evidence>
<reference evidence="3" key="1">
    <citation type="submission" date="2023-03" db="EMBL/GenBank/DDBJ databases">
        <title>Massive genome expansion in bonnet fungi (Mycena s.s.) driven by repeated elements and novel gene families across ecological guilds.</title>
        <authorList>
            <consortium name="Lawrence Berkeley National Laboratory"/>
            <person name="Harder C.B."/>
            <person name="Miyauchi S."/>
            <person name="Viragh M."/>
            <person name="Kuo A."/>
            <person name="Thoen E."/>
            <person name="Andreopoulos B."/>
            <person name="Lu D."/>
            <person name="Skrede I."/>
            <person name="Drula E."/>
            <person name="Henrissat B."/>
            <person name="Morin E."/>
            <person name="Kohler A."/>
            <person name="Barry K."/>
            <person name="LaButti K."/>
            <person name="Morin E."/>
            <person name="Salamov A."/>
            <person name="Lipzen A."/>
            <person name="Mereny Z."/>
            <person name="Hegedus B."/>
            <person name="Baldrian P."/>
            <person name="Stursova M."/>
            <person name="Weitz H."/>
            <person name="Taylor A."/>
            <person name="Grigoriev I.V."/>
            <person name="Nagy L.G."/>
            <person name="Martin F."/>
            <person name="Kauserud H."/>
        </authorList>
    </citation>
    <scope>NUCLEOTIDE SEQUENCE</scope>
    <source>
        <strain evidence="3">CBHHK067</strain>
    </source>
</reference>
<proteinExistence type="predicted"/>
<sequence>MSDAWHGRTQSHIFRFSPLRAKLTSPSAAAPNTSLRAPERRVEPPTHKILQHALGAVAKSSESDTRSLKKALEAARTELEKTRATAENYQAQLTCRILELKGFKKDQELLKRQIAALQEAEETRPRLVDPEARQRKPQSDIAPPRELEKRNQQLEQELTVSRDVVEKLRSELHALSESVAKRDRRIQDLEQENGVLGGQLKILHKGGKGKGREDPLIDIFNHQLDQVSEAHIKSEVECLNDSLDTLVMEITEQGDQLAAKHSNHARNFPNSTHPRDPLFNSLAQPNLTDENRGLLLDVMLHEHLLSQLFDLFFFGDVASLPVDPEANFQVTIEEMAHREPWTVVQRWRAITAATVFNLYDQPQFEANFVNSDKTIVTLLARAYGLSLSEFEPIADMVRSKLHALYKEAKKLCITVRRDILSVRMSVVTVTDSEAHFDPDCADSVWPEMGAAKGDKVVGRYRFGLMKLDEHGRVSYLIKPEVATTALIRETSKNG</sequence>
<dbReference type="EMBL" id="JARKIE010000148">
    <property type="protein sequence ID" value="KAJ7675458.1"/>
    <property type="molecule type" value="Genomic_DNA"/>
</dbReference>
<gene>
    <name evidence="3" type="ORF">B0H17DRAFT_1207643</name>
</gene>
<keyword evidence="4" id="KW-1185">Reference proteome</keyword>
<evidence type="ECO:0000313" key="3">
    <source>
        <dbReference type="EMBL" id="KAJ7675458.1"/>
    </source>
</evidence>
<comment type="caution">
    <text evidence="3">The sequence shown here is derived from an EMBL/GenBank/DDBJ whole genome shotgun (WGS) entry which is preliminary data.</text>
</comment>
<dbReference type="Proteomes" id="UP001221757">
    <property type="component" value="Unassembled WGS sequence"/>
</dbReference>
<evidence type="ECO:0000256" key="1">
    <source>
        <dbReference type="SAM" id="Coils"/>
    </source>
</evidence>
<feature type="coiled-coil region" evidence="1">
    <location>
        <begin position="151"/>
        <end position="192"/>
    </location>
</feature>
<keyword evidence="1" id="KW-0175">Coiled coil</keyword>
<name>A0AAD7D684_MYCRO</name>
<feature type="region of interest" description="Disordered" evidence="2">
    <location>
        <begin position="121"/>
        <end position="150"/>
    </location>
</feature>